<dbReference type="SUPFAM" id="SSF81301">
    <property type="entry name" value="Nucleotidyltransferase"/>
    <property type="match status" value="1"/>
</dbReference>
<dbReference type="Gene3D" id="3.30.460.40">
    <property type="match status" value="1"/>
</dbReference>
<dbReference type="InterPro" id="IPR043519">
    <property type="entry name" value="NT_sf"/>
</dbReference>
<dbReference type="InterPro" id="IPR045792">
    <property type="entry name" value="DUF6036"/>
</dbReference>
<dbReference type="EMBL" id="BARW01007818">
    <property type="protein sequence ID" value="GAI76690.1"/>
    <property type="molecule type" value="Genomic_DNA"/>
</dbReference>
<name>X1SMV2_9ZZZZ</name>
<protein>
    <recommendedName>
        <fullName evidence="1">DUF6036 domain-containing protein</fullName>
    </recommendedName>
</protein>
<reference evidence="2" key="1">
    <citation type="journal article" date="2014" name="Front. Microbiol.">
        <title>High frequency of phylogenetically diverse reductive dehalogenase-homologous genes in deep subseafloor sedimentary metagenomes.</title>
        <authorList>
            <person name="Kawai M."/>
            <person name="Futagami T."/>
            <person name="Toyoda A."/>
            <person name="Takaki Y."/>
            <person name="Nishi S."/>
            <person name="Hori S."/>
            <person name="Arai W."/>
            <person name="Tsubouchi T."/>
            <person name="Morono Y."/>
            <person name="Uchiyama I."/>
            <person name="Ito T."/>
            <person name="Fujiyama A."/>
            <person name="Inagaki F."/>
            <person name="Takami H."/>
        </authorList>
    </citation>
    <scope>NUCLEOTIDE SEQUENCE</scope>
    <source>
        <strain evidence="2">Expedition CK06-06</strain>
    </source>
</reference>
<proteinExistence type="predicted"/>
<accession>X1SMV2</accession>
<evidence type="ECO:0000259" key="1">
    <source>
        <dbReference type="Pfam" id="PF19502"/>
    </source>
</evidence>
<gene>
    <name evidence="2" type="ORF">S12H4_16199</name>
</gene>
<dbReference type="AlphaFoldDB" id="X1SMV2"/>
<comment type="caution">
    <text evidence="2">The sequence shown here is derived from an EMBL/GenBank/DDBJ whole genome shotgun (WGS) entry which is preliminary data.</text>
</comment>
<organism evidence="2">
    <name type="scientific">marine sediment metagenome</name>
    <dbReference type="NCBI Taxonomy" id="412755"/>
    <lineage>
        <taxon>unclassified sequences</taxon>
        <taxon>metagenomes</taxon>
        <taxon>ecological metagenomes</taxon>
    </lineage>
</organism>
<sequence length="183" mass="21143">MFEELLIRIAKTLDNNDIPYMIIGGQAVLLYGEPRLTKDIDITLGVSIDKLSELLNIIKKIELMPLPENIIGFTQKTFVLPAKDIKTNIRVDFIFSQTSYEKQAIERVNKINLKNTILKFASIEDVIIHKIFAARPRDIEDAKSIMIKNPNFDKNYIRKWLKVFDNSVGENKFVNAFKDLIKE</sequence>
<evidence type="ECO:0000313" key="2">
    <source>
        <dbReference type="EMBL" id="GAI76690.1"/>
    </source>
</evidence>
<feature type="domain" description="DUF6036" evidence="1">
    <location>
        <begin position="11"/>
        <end position="161"/>
    </location>
</feature>
<dbReference type="Pfam" id="PF19502">
    <property type="entry name" value="DUF6036"/>
    <property type="match status" value="1"/>
</dbReference>